<dbReference type="PANTHER" id="PTHR43289:SF34">
    <property type="entry name" value="SERINE_THREONINE-PROTEIN KINASE YBDM-RELATED"/>
    <property type="match status" value="1"/>
</dbReference>
<dbReference type="RefSeq" id="WP_289957622.1">
    <property type="nucleotide sequence ID" value="NZ_JAUEMJ010000003.1"/>
</dbReference>
<dbReference type="SMART" id="SM00220">
    <property type="entry name" value="S_TKc"/>
    <property type="match status" value="1"/>
</dbReference>
<sequence length="695" mass="74434">MKPLRDDEPREIGPYRVLAELGEGGMGRVLLAAAGDGQLVALKVMRPHLLHDPQFRYRFRREVITSREVAASRWTAAVLASDEHAPEPWLASEFFHGPTLAEALNANGPLDEASARRLMHGLAAALAEIHSYGVVHRDLKPSNVILTEDGVRLIDFGIARITEEAGGDASITQTGAVIGAPAFMSPEQVTRQPVGAASDLFSLGTTVITASTGVNPFDAEALYEVMNRVVNGDPGLERLPEALRYLVEPCVRKQADQRVSAAELVLRIGEPLAAPWPPAVAAIEQRQRAEVADLARRNGWDTMVRPNRTVVMFGPGIVPAASQPGLSEPSTINYTPEPPASYNMSAPQGYSPVPAAQPGYAPSAPGYAPSPGYAPVGGPTQPGGPVLPPGGPYYPPQGRKPDRTVMYAVLAVLAVVVIALVVILPNLGDGDGKDPDYTAGEGTADEADTGDDSGLGGEETTEPVDTETDPIANAAVGDCFWDYGDEDTADLETSACEDGSFEVVEIVYDTTDLASCDGVDNLTTSVSSSDANLVLCLSFLHANGEAYHAEVGECVFGPNDSVSEWYPIDCQEGAFEVLERLEGVSDPASCTESAYYNQNYTFTTGQAYLDVVLCLSMIYPDDMGYASQDDCMSMSGDPDAGTALFHFADCDDANTYVTGRIDEYENLDWCGDDGWSTWESYDFPDHAYTVCWRYL</sequence>
<dbReference type="PANTHER" id="PTHR43289">
    <property type="entry name" value="MITOGEN-ACTIVATED PROTEIN KINASE KINASE KINASE 20-RELATED"/>
    <property type="match status" value="1"/>
</dbReference>
<reference evidence="9" key="1">
    <citation type="submission" date="2023-06" db="EMBL/GenBank/DDBJ databases">
        <title>Gycomyces niveus sp.nov., a novel actinomycete isolated from soil in Shouguang.</title>
        <authorList>
            <person name="Yang X."/>
            <person name="Zhao J."/>
        </authorList>
    </citation>
    <scope>NUCLEOTIDE SEQUENCE</scope>
    <source>
        <strain evidence="9">NEAU C2</strain>
    </source>
</reference>
<gene>
    <name evidence="9" type="ORF">QWI33_13280</name>
</gene>
<keyword evidence="4 5" id="KW-0067">ATP-binding</keyword>
<protein>
    <submittedName>
        <fullName evidence="9">Serine/threonine-protein kinase</fullName>
        <ecNumber evidence="9">2.7.11.1</ecNumber>
    </submittedName>
</protein>
<evidence type="ECO:0000256" key="5">
    <source>
        <dbReference type="PROSITE-ProRule" id="PRU10141"/>
    </source>
</evidence>
<evidence type="ECO:0000256" key="1">
    <source>
        <dbReference type="ARBA" id="ARBA00022679"/>
    </source>
</evidence>
<evidence type="ECO:0000256" key="6">
    <source>
        <dbReference type="SAM" id="MobiDB-lite"/>
    </source>
</evidence>
<dbReference type="CDD" id="cd14014">
    <property type="entry name" value="STKc_PknB_like"/>
    <property type="match status" value="1"/>
</dbReference>
<dbReference type="InterPro" id="IPR017441">
    <property type="entry name" value="Protein_kinase_ATP_BS"/>
</dbReference>
<organism evidence="9 10">
    <name type="scientific">Glycomyces tritici</name>
    <dbReference type="NCBI Taxonomy" id="2665176"/>
    <lineage>
        <taxon>Bacteria</taxon>
        <taxon>Bacillati</taxon>
        <taxon>Actinomycetota</taxon>
        <taxon>Actinomycetes</taxon>
        <taxon>Glycomycetales</taxon>
        <taxon>Glycomycetaceae</taxon>
        <taxon>Glycomyces</taxon>
    </lineage>
</organism>
<dbReference type="EMBL" id="JAUEMJ010000003">
    <property type="protein sequence ID" value="MDN3240703.1"/>
    <property type="molecule type" value="Genomic_DNA"/>
</dbReference>
<feature type="transmembrane region" description="Helical" evidence="7">
    <location>
        <begin position="405"/>
        <end position="424"/>
    </location>
</feature>
<comment type="caution">
    <text evidence="9">The sequence shown here is derived from an EMBL/GenBank/DDBJ whole genome shotgun (WGS) entry which is preliminary data.</text>
</comment>
<keyword evidence="3 9" id="KW-0418">Kinase</keyword>
<evidence type="ECO:0000256" key="4">
    <source>
        <dbReference type="ARBA" id="ARBA00022840"/>
    </source>
</evidence>
<dbReference type="PROSITE" id="PS00107">
    <property type="entry name" value="PROTEIN_KINASE_ATP"/>
    <property type="match status" value="1"/>
</dbReference>
<dbReference type="GO" id="GO:0004674">
    <property type="term" value="F:protein serine/threonine kinase activity"/>
    <property type="evidence" value="ECO:0007669"/>
    <property type="project" value="UniProtKB-EC"/>
</dbReference>
<feature type="compositionally biased region" description="Pro residues" evidence="6">
    <location>
        <begin position="385"/>
        <end position="395"/>
    </location>
</feature>
<evidence type="ECO:0000313" key="9">
    <source>
        <dbReference type="EMBL" id="MDN3240703.1"/>
    </source>
</evidence>
<dbReference type="EC" id="2.7.11.1" evidence="9"/>
<keyword evidence="7" id="KW-0812">Transmembrane</keyword>
<keyword evidence="7" id="KW-0472">Membrane</keyword>
<dbReference type="PROSITE" id="PS00108">
    <property type="entry name" value="PROTEIN_KINASE_ST"/>
    <property type="match status" value="1"/>
</dbReference>
<dbReference type="Proteomes" id="UP001171902">
    <property type="component" value="Unassembled WGS sequence"/>
</dbReference>
<feature type="domain" description="Protein kinase" evidence="8">
    <location>
        <begin position="15"/>
        <end position="273"/>
    </location>
</feature>
<accession>A0ABT7YPY0</accession>
<proteinExistence type="predicted"/>
<name>A0ABT7YPY0_9ACTN</name>
<evidence type="ECO:0000313" key="10">
    <source>
        <dbReference type="Proteomes" id="UP001171902"/>
    </source>
</evidence>
<keyword evidence="10" id="KW-1185">Reference proteome</keyword>
<keyword evidence="1 9" id="KW-0808">Transferase</keyword>
<dbReference type="InterPro" id="IPR000719">
    <property type="entry name" value="Prot_kinase_dom"/>
</dbReference>
<dbReference type="InterPro" id="IPR011009">
    <property type="entry name" value="Kinase-like_dom_sf"/>
</dbReference>
<dbReference type="InterPro" id="IPR008271">
    <property type="entry name" value="Ser/Thr_kinase_AS"/>
</dbReference>
<dbReference type="Gene3D" id="1.10.510.10">
    <property type="entry name" value="Transferase(Phosphotransferase) domain 1"/>
    <property type="match status" value="1"/>
</dbReference>
<feature type="compositionally biased region" description="Acidic residues" evidence="6">
    <location>
        <begin position="459"/>
        <end position="468"/>
    </location>
</feature>
<evidence type="ECO:0000256" key="3">
    <source>
        <dbReference type="ARBA" id="ARBA00022777"/>
    </source>
</evidence>
<feature type="binding site" evidence="5">
    <location>
        <position position="43"/>
    </location>
    <ligand>
        <name>ATP</name>
        <dbReference type="ChEBI" id="CHEBI:30616"/>
    </ligand>
</feature>
<evidence type="ECO:0000259" key="8">
    <source>
        <dbReference type="PROSITE" id="PS50011"/>
    </source>
</evidence>
<feature type="region of interest" description="Disordered" evidence="6">
    <location>
        <begin position="372"/>
        <end position="397"/>
    </location>
</feature>
<keyword evidence="2 5" id="KW-0547">Nucleotide-binding</keyword>
<evidence type="ECO:0000256" key="7">
    <source>
        <dbReference type="SAM" id="Phobius"/>
    </source>
</evidence>
<feature type="region of interest" description="Disordered" evidence="6">
    <location>
        <begin position="429"/>
        <end position="469"/>
    </location>
</feature>
<dbReference type="PROSITE" id="PS50011">
    <property type="entry name" value="PROTEIN_KINASE_DOM"/>
    <property type="match status" value="1"/>
</dbReference>
<dbReference type="Gene3D" id="3.30.200.20">
    <property type="entry name" value="Phosphorylase Kinase, domain 1"/>
    <property type="match status" value="1"/>
</dbReference>
<dbReference type="SUPFAM" id="SSF56112">
    <property type="entry name" value="Protein kinase-like (PK-like)"/>
    <property type="match status" value="1"/>
</dbReference>
<evidence type="ECO:0000256" key="2">
    <source>
        <dbReference type="ARBA" id="ARBA00022741"/>
    </source>
</evidence>
<keyword evidence="7" id="KW-1133">Transmembrane helix</keyword>
<dbReference type="Pfam" id="PF00069">
    <property type="entry name" value="Pkinase"/>
    <property type="match status" value="1"/>
</dbReference>